<feature type="transmembrane region" description="Helical" evidence="6">
    <location>
        <begin position="289"/>
        <end position="307"/>
    </location>
</feature>
<evidence type="ECO:0000313" key="9">
    <source>
        <dbReference type="Proteomes" id="UP001596505"/>
    </source>
</evidence>
<dbReference type="InterPro" id="IPR050382">
    <property type="entry name" value="MFS_Na/Anion_cotransporter"/>
</dbReference>
<dbReference type="Proteomes" id="UP001596505">
    <property type="component" value="Unassembled WGS sequence"/>
</dbReference>
<dbReference type="InterPro" id="IPR011701">
    <property type="entry name" value="MFS"/>
</dbReference>
<evidence type="ECO:0000256" key="3">
    <source>
        <dbReference type="ARBA" id="ARBA00022692"/>
    </source>
</evidence>
<feature type="domain" description="Major facilitator superfamily (MFS) profile" evidence="7">
    <location>
        <begin position="5"/>
        <end position="409"/>
    </location>
</feature>
<feature type="transmembrane region" description="Helical" evidence="6">
    <location>
        <begin position="386"/>
        <end position="404"/>
    </location>
</feature>
<dbReference type="PROSITE" id="PS50850">
    <property type="entry name" value="MFS"/>
    <property type="match status" value="1"/>
</dbReference>
<reference evidence="9" key="1">
    <citation type="journal article" date="2019" name="Int. J. Syst. Evol. Microbiol.">
        <title>The Global Catalogue of Microorganisms (GCM) 10K type strain sequencing project: providing services to taxonomists for standard genome sequencing and annotation.</title>
        <authorList>
            <consortium name="The Broad Institute Genomics Platform"/>
            <consortium name="The Broad Institute Genome Sequencing Center for Infectious Disease"/>
            <person name="Wu L."/>
            <person name="Ma J."/>
        </authorList>
    </citation>
    <scope>NUCLEOTIDE SEQUENCE [LARGE SCALE GENOMIC DNA]</scope>
    <source>
        <strain evidence="9">CGMCC 1.16305</strain>
    </source>
</reference>
<feature type="transmembrane region" description="Helical" evidence="6">
    <location>
        <begin position="155"/>
        <end position="178"/>
    </location>
</feature>
<sequence length="424" mass="46417">MRWFVLALLSLGLLIDFADKSIMGFAADPIMKEFHLTYSEWGIAGGAAFWLFSIVGVIGAALSDKVGTKKMLGFMIFFWSILQLGAFAVTGLSVLVLYRALLGAGEGPFTPTAMSHIEKWFAPESRGLAASIFINGSNVGSLVGAPVLVTMIVHFGWRIAFASLGILGFVVFIAWIFCPEKPKFKGLQTELGEDKDFPRKKFIWSEFYPILLSPACIFTLLIGFSSMWLTVWSAVWMPNYFTSVIHLTPEGMGWAVSAIGVIMIIVSTLISYFSDRMFAKNQDFRKSRVMVTGSSMVVTGLILSSLVLAHSELWAIIVFGFGIGLSQLAFIMLPQIMIRLLPERAGLMASIVTSFMNIAGIIGPMMTGFALQSAGHNVTLGFDHSILFIAAGLVLFGLLFSLFVDPDKKMRHLEPAIVKDSSLN</sequence>
<name>A0ABW2PXE7_9BACL</name>
<gene>
    <name evidence="8" type="ORF">ACFQRG_08175</name>
</gene>
<feature type="transmembrane region" description="Helical" evidence="6">
    <location>
        <begin position="313"/>
        <end position="333"/>
    </location>
</feature>
<keyword evidence="5 6" id="KW-0472">Membrane</keyword>
<feature type="transmembrane region" description="Helical" evidence="6">
    <location>
        <begin position="251"/>
        <end position="273"/>
    </location>
</feature>
<dbReference type="PANTHER" id="PTHR11662:SF450">
    <property type="entry name" value="BLR1003 PROTEIN"/>
    <property type="match status" value="1"/>
</dbReference>
<feature type="transmembrane region" description="Helical" evidence="6">
    <location>
        <begin position="207"/>
        <end position="231"/>
    </location>
</feature>
<dbReference type="RefSeq" id="WP_380965374.1">
    <property type="nucleotide sequence ID" value="NZ_JBHTCO010000005.1"/>
</dbReference>
<feature type="transmembrane region" description="Helical" evidence="6">
    <location>
        <begin position="74"/>
        <end position="98"/>
    </location>
</feature>
<evidence type="ECO:0000256" key="2">
    <source>
        <dbReference type="ARBA" id="ARBA00022448"/>
    </source>
</evidence>
<protein>
    <submittedName>
        <fullName evidence="8">MFS transporter</fullName>
    </submittedName>
</protein>
<evidence type="ECO:0000313" key="8">
    <source>
        <dbReference type="EMBL" id="MFC7392961.1"/>
    </source>
</evidence>
<dbReference type="InterPro" id="IPR020846">
    <property type="entry name" value="MFS_dom"/>
</dbReference>
<evidence type="ECO:0000256" key="1">
    <source>
        <dbReference type="ARBA" id="ARBA00004651"/>
    </source>
</evidence>
<evidence type="ECO:0000256" key="5">
    <source>
        <dbReference type="ARBA" id="ARBA00023136"/>
    </source>
</evidence>
<evidence type="ECO:0000256" key="4">
    <source>
        <dbReference type="ARBA" id="ARBA00022989"/>
    </source>
</evidence>
<keyword evidence="9" id="KW-1185">Reference proteome</keyword>
<keyword evidence="4 6" id="KW-1133">Transmembrane helix</keyword>
<feature type="transmembrane region" description="Helical" evidence="6">
    <location>
        <begin position="42"/>
        <end position="62"/>
    </location>
</feature>
<feature type="transmembrane region" description="Helical" evidence="6">
    <location>
        <begin position="345"/>
        <end position="366"/>
    </location>
</feature>
<evidence type="ECO:0000259" key="7">
    <source>
        <dbReference type="PROSITE" id="PS50850"/>
    </source>
</evidence>
<evidence type="ECO:0000256" key="6">
    <source>
        <dbReference type="SAM" id="Phobius"/>
    </source>
</evidence>
<comment type="subcellular location">
    <subcellularLocation>
        <location evidence="1">Cell membrane</location>
        <topology evidence="1">Multi-pass membrane protein</topology>
    </subcellularLocation>
</comment>
<comment type="caution">
    <text evidence="8">The sequence shown here is derived from an EMBL/GenBank/DDBJ whole genome shotgun (WGS) entry which is preliminary data.</text>
</comment>
<keyword evidence="2" id="KW-0813">Transport</keyword>
<organism evidence="8 9">
    <name type="scientific">Scopulibacillus cellulosilyticus</name>
    <dbReference type="NCBI Taxonomy" id="2665665"/>
    <lineage>
        <taxon>Bacteria</taxon>
        <taxon>Bacillati</taxon>
        <taxon>Bacillota</taxon>
        <taxon>Bacilli</taxon>
        <taxon>Bacillales</taxon>
        <taxon>Sporolactobacillaceae</taxon>
        <taxon>Scopulibacillus</taxon>
    </lineage>
</organism>
<accession>A0ABW2PXE7</accession>
<dbReference type="Pfam" id="PF07690">
    <property type="entry name" value="MFS_1"/>
    <property type="match status" value="1"/>
</dbReference>
<dbReference type="EMBL" id="JBHTCO010000005">
    <property type="protein sequence ID" value="MFC7392961.1"/>
    <property type="molecule type" value="Genomic_DNA"/>
</dbReference>
<dbReference type="InterPro" id="IPR036259">
    <property type="entry name" value="MFS_trans_sf"/>
</dbReference>
<proteinExistence type="predicted"/>
<dbReference type="PANTHER" id="PTHR11662">
    <property type="entry name" value="SOLUTE CARRIER FAMILY 17"/>
    <property type="match status" value="1"/>
</dbReference>
<dbReference type="SUPFAM" id="SSF103473">
    <property type="entry name" value="MFS general substrate transporter"/>
    <property type="match status" value="1"/>
</dbReference>
<keyword evidence="3 6" id="KW-0812">Transmembrane</keyword>
<dbReference type="Gene3D" id="1.20.1250.20">
    <property type="entry name" value="MFS general substrate transporter like domains"/>
    <property type="match status" value="2"/>
</dbReference>